<dbReference type="InterPro" id="IPR036864">
    <property type="entry name" value="Zn2-C6_fun-type_DNA-bd_sf"/>
</dbReference>
<dbReference type="AlphaFoldDB" id="A0AAJ0HX66"/>
<reference evidence="2" key="1">
    <citation type="journal article" date="2023" name="Mol. Phylogenet. Evol.">
        <title>Genome-scale phylogeny and comparative genomics of the fungal order Sordariales.</title>
        <authorList>
            <person name="Hensen N."/>
            <person name="Bonometti L."/>
            <person name="Westerberg I."/>
            <person name="Brannstrom I.O."/>
            <person name="Guillou S."/>
            <person name="Cros-Aarteil S."/>
            <person name="Calhoun S."/>
            <person name="Haridas S."/>
            <person name="Kuo A."/>
            <person name="Mondo S."/>
            <person name="Pangilinan J."/>
            <person name="Riley R."/>
            <person name="LaButti K."/>
            <person name="Andreopoulos B."/>
            <person name="Lipzen A."/>
            <person name="Chen C."/>
            <person name="Yan M."/>
            <person name="Daum C."/>
            <person name="Ng V."/>
            <person name="Clum A."/>
            <person name="Steindorff A."/>
            <person name="Ohm R.A."/>
            <person name="Martin F."/>
            <person name="Silar P."/>
            <person name="Natvig D.O."/>
            <person name="Lalanne C."/>
            <person name="Gautier V."/>
            <person name="Ament-Velasquez S.L."/>
            <person name="Kruys A."/>
            <person name="Hutchinson M.I."/>
            <person name="Powell A.J."/>
            <person name="Barry K."/>
            <person name="Miller A.N."/>
            <person name="Grigoriev I.V."/>
            <person name="Debuchy R."/>
            <person name="Gladieux P."/>
            <person name="Hiltunen Thoren M."/>
            <person name="Johannesson H."/>
        </authorList>
    </citation>
    <scope>NUCLEOTIDE SEQUENCE</scope>
    <source>
        <strain evidence="2">CBS 955.72</strain>
    </source>
</reference>
<dbReference type="PANTHER" id="PTHR35392">
    <property type="entry name" value="ZN(II)2CYS6 TRANSCRIPTION FACTOR (EUROFUNG)-RELATED-RELATED"/>
    <property type="match status" value="1"/>
</dbReference>
<evidence type="ECO:0000256" key="1">
    <source>
        <dbReference type="ARBA" id="ARBA00023242"/>
    </source>
</evidence>
<gene>
    <name evidence="2" type="ORF">B0T25DRAFT_443157</name>
</gene>
<dbReference type="CDD" id="cd00067">
    <property type="entry name" value="GAL4"/>
    <property type="match status" value="1"/>
</dbReference>
<evidence type="ECO:0000313" key="3">
    <source>
        <dbReference type="Proteomes" id="UP001275084"/>
    </source>
</evidence>
<accession>A0AAJ0HX66</accession>
<evidence type="ECO:0008006" key="4">
    <source>
        <dbReference type="Google" id="ProtNLM"/>
    </source>
</evidence>
<dbReference type="GO" id="GO:0008270">
    <property type="term" value="F:zinc ion binding"/>
    <property type="evidence" value="ECO:0007669"/>
    <property type="project" value="InterPro"/>
</dbReference>
<reference evidence="2" key="2">
    <citation type="submission" date="2023-06" db="EMBL/GenBank/DDBJ databases">
        <authorList>
            <consortium name="Lawrence Berkeley National Laboratory"/>
            <person name="Haridas S."/>
            <person name="Hensen N."/>
            <person name="Bonometti L."/>
            <person name="Westerberg I."/>
            <person name="Brannstrom I.O."/>
            <person name="Guillou S."/>
            <person name="Cros-Aarteil S."/>
            <person name="Calhoun S."/>
            <person name="Kuo A."/>
            <person name="Mondo S."/>
            <person name="Pangilinan J."/>
            <person name="Riley R."/>
            <person name="Labutti K."/>
            <person name="Andreopoulos B."/>
            <person name="Lipzen A."/>
            <person name="Chen C."/>
            <person name="Yanf M."/>
            <person name="Daum C."/>
            <person name="Ng V."/>
            <person name="Clum A."/>
            <person name="Steindorff A."/>
            <person name="Ohm R."/>
            <person name="Martin F."/>
            <person name="Silar P."/>
            <person name="Natvig D."/>
            <person name="Lalanne C."/>
            <person name="Gautier V."/>
            <person name="Ament-Velasquez S.L."/>
            <person name="Kruys A."/>
            <person name="Hutchinson M.I."/>
            <person name="Powell A.J."/>
            <person name="Barry K."/>
            <person name="Miller A.N."/>
            <person name="Grigoriev I.V."/>
            <person name="Debuchy R."/>
            <person name="Gladieux P."/>
            <person name="Thoren M.H."/>
            <person name="Johannesson H."/>
        </authorList>
    </citation>
    <scope>NUCLEOTIDE SEQUENCE</scope>
    <source>
        <strain evidence="2">CBS 955.72</strain>
    </source>
</reference>
<dbReference type="PANTHER" id="PTHR35392:SF3">
    <property type="entry name" value="ZN(2)-C6 FUNGAL-TYPE DOMAIN-CONTAINING PROTEIN"/>
    <property type="match status" value="1"/>
</dbReference>
<keyword evidence="1" id="KW-0539">Nucleus</keyword>
<dbReference type="InterPro" id="IPR052973">
    <property type="entry name" value="Fungal_sec-metab_reg_TF"/>
</dbReference>
<name>A0AAJ0HX66_9PEZI</name>
<dbReference type="GO" id="GO:0000981">
    <property type="term" value="F:DNA-binding transcription factor activity, RNA polymerase II-specific"/>
    <property type="evidence" value="ECO:0007669"/>
    <property type="project" value="InterPro"/>
</dbReference>
<organism evidence="2 3">
    <name type="scientific">Lasiosphaeria hispida</name>
    <dbReference type="NCBI Taxonomy" id="260671"/>
    <lineage>
        <taxon>Eukaryota</taxon>
        <taxon>Fungi</taxon>
        <taxon>Dikarya</taxon>
        <taxon>Ascomycota</taxon>
        <taxon>Pezizomycotina</taxon>
        <taxon>Sordariomycetes</taxon>
        <taxon>Sordariomycetidae</taxon>
        <taxon>Sordariales</taxon>
        <taxon>Lasiosphaeriaceae</taxon>
        <taxon>Lasiosphaeria</taxon>
    </lineage>
</organism>
<evidence type="ECO:0000313" key="2">
    <source>
        <dbReference type="EMBL" id="KAK3364552.1"/>
    </source>
</evidence>
<proteinExistence type="predicted"/>
<sequence length="452" mass="52929">MAASRQKRGPFQNDQLREETNKTRQLKACLRCRMQKTRCIIDEDDPSGTCITCQNVGMVQKIHNLPCLRYRLTECTEFRVGKAPGMEYSARWPVMKLKDITKWASGEIRSITVKSDVSPIPFDLKVRKFVPIPQDSLHRAWMDGKVKKFYETQPYAIADMRSTMLSMRQYITKNIFNCIEYFLKNADELVKMTFSYAREYMSQRADSEDEARLLANYMKLWVAVRRTATLEHIISQDTLDMVPETEDKSYPLLGKVPLPPVLIQQLDIILTVGVLMPLQKQVLEDMQKLIISNNPRTWMTMYLTTFMSLQSCASLSAENYRNARRQGFRRRYSFPSFIQERHNSANVFLSHYHYRTAHCNPFKIDWKRRHATPFADMSTEDIIFLQKTTKLLEEPTESLRTLKDQELYENDLYFVSQLYEDNWEPRDATIDFDGGTVHGGPVKKYYAEPLKD</sequence>
<dbReference type="EMBL" id="JAUIQD010000001">
    <property type="protein sequence ID" value="KAK3364552.1"/>
    <property type="molecule type" value="Genomic_DNA"/>
</dbReference>
<dbReference type="SUPFAM" id="SSF57701">
    <property type="entry name" value="Zn2/Cys6 DNA-binding domain"/>
    <property type="match status" value="1"/>
</dbReference>
<keyword evidence="3" id="KW-1185">Reference proteome</keyword>
<dbReference type="Proteomes" id="UP001275084">
    <property type="component" value="Unassembled WGS sequence"/>
</dbReference>
<comment type="caution">
    <text evidence="2">The sequence shown here is derived from an EMBL/GenBank/DDBJ whole genome shotgun (WGS) entry which is preliminary data.</text>
</comment>
<dbReference type="InterPro" id="IPR001138">
    <property type="entry name" value="Zn2Cys6_DnaBD"/>
</dbReference>
<protein>
    <recommendedName>
        <fullName evidence="4">Zn(2)-C6 fungal-type domain-containing protein</fullName>
    </recommendedName>
</protein>